<organism evidence="1 2">
    <name type="scientific">Buchnera aphidicola</name>
    <name type="common">Brevicoryne brassicae</name>
    <dbReference type="NCBI Taxonomy" id="911343"/>
    <lineage>
        <taxon>Bacteria</taxon>
        <taxon>Pseudomonadati</taxon>
        <taxon>Pseudomonadota</taxon>
        <taxon>Gammaproteobacteria</taxon>
        <taxon>Enterobacterales</taxon>
        <taxon>Erwiniaceae</taxon>
        <taxon>Buchnera</taxon>
    </lineage>
</organism>
<accession>A0AAJ5PUU4</accession>
<dbReference type="AlphaFoldDB" id="A0AAJ5PUU4"/>
<reference evidence="1" key="1">
    <citation type="submission" date="2022-11" db="EMBL/GenBank/DDBJ databases">
        <title>The whole genome sequencing of pests is an important tool to study the evolution of the plant-insect interaction and insecticide resistance.</title>
        <authorList>
            <person name="Kananovich Y."/>
        </authorList>
    </citation>
    <scope>NUCLEOTIDE SEQUENCE</scope>
    <source>
        <strain evidence="1">BSU_Bre_2018</strain>
    </source>
</reference>
<evidence type="ECO:0000313" key="1">
    <source>
        <dbReference type="EMBL" id="WAI18942.1"/>
    </source>
</evidence>
<dbReference type="Proteomes" id="UP001163440">
    <property type="component" value="Chromosome"/>
</dbReference>
<name>A0AAJ5PUU4_9GAMM</name>
<evidence type="ECO:0000313" key="2">
    <source>
        <dbReference type="Proteomes" id="UP001163440"/>
    </source>
</evidence>
<dbReference type="EMBL" id="CP113406">
    <property type="protein sequence ID" value="WAI18942.1"/>
    <property type="molecule type" value="Genomic_DNA"/>
</dbReference>
<proteinExistence type="predicted"/>
<sequence length="287" mass="33946">MIPLSEHVEELKRTIESSKVFMRAIMDKIRRQGKIKIVNKLNNNPKHPQYQSSFPDLLTITPKKNNQDSFYNSMRLDENFDLEGRKNISQTDNNFRERMNKSVQQSYYEDFAFDNSSWKVSDQLNSLKNITNTIKRFQEYYENSKFSQDLDKKFMNDLNSSLFIVNKNLIFSSNREKMIQDFKKIIPDINSQKLIATYANQKFLYRSYLQLISEHPEIDQYQIKNSKNIYKIDNLNDGGIKLVATNLSDLNIKNQNYIKKYKSLGVRATIIIYPNALPIIKYSHFIK</sequence>
<dbReference type="RefSeq" id="WP_261979320.1">
    <property type="nucleotide sequence ID" value="NZ_CP034882.1"/>
</dbReference>
<gene>
    <name evidence="1" type="ORF">OW720_03015</name>
</gene>
<protein>
    <submittedName>
        <fullName evidence="1">Uncharacterized protein</fullName>
    </submittedName>
</protein>